<reference evidence="6 7" key="1">
    <citation type="submission" date="2018-11" db="EMBL/GenBank/DDBJ databases">
        <authorList>
            <person name="Ye M.-Q."/>
            <person name="Du Z.-J."/>
        </authorList>
    </citation>
    <scope>NUCLEOTIDE SEQUENCE [LARGE SCALE GENOMIC DNA]</scope>
    <source>
        <strain evidence="6 7">U0105</strain>
    </source>
</reference>
<keyword evidence="4" id="KW-1133">Transmembrane helix</keyword>
<evidence type="ECO:0000256" key="4">
    <source>
        <dbReference type="SAM" id="Phobius"/>
    </source>
</evidence>
<dbReference type="AlphaFoldDB" id="A0A3N5ZCA9"/>
<dbReference type="Gene3D" id="2.40.50.100">
    <property type="match status" value="1"/>
</dbReference>
<keyword evidence="7" id="KW-1185">Reference proteome</keyword>
<keyword evidence="4" id="KW-0812">Transmembrane</keyword>
<dbReference type="InterPro" id="IPR006143">
    <property type="entry name" value="RND_pump_MFP"/>
</dbReference>
<evidence type="ECO:0000256" key="2">
    <source>
        <dbReference type="SAM" id="Coils"/>
    </source>
</evidence>
<comment type="caution">
    <text evidence="6">The sequence shown here is derived from an EMBL/GenBank/DDBJ whole genome shotgun (WGS) entry which is preliminary data.</text>
</comment>
<evidence type="ECO:0000256" key="3">
    <source>
        <dbReference type="SAM" id="MobiDB-lite"/>
    </source>
</evidence>
<dbReference type="Gene3D" id="1.10.287.470">
    <property type="entry name" value="Helix hairpin bin"/>
    <property type="match status" value="1"/>
</dbReference>
<dbReference type="PANTHER" id="PTHR30469:SF12">
    <property type="entry name" value="MULTIDRUG RESISTANCE PROTEIN MDTA"/>
    <property type="match status" value="1"/>
</dbReference>
<dbReference type="Pfam" id="PF25967">
    <property type="entry name" value="RND-MFP_C"/>
    <property type="match status" value="1"/>
</dbReference>
<gene>
    <name evidence="6" type="ORF">DRW07_08265</name>
</gene>
<dbReference type="GO" id="GO:0015562">
    <property type="term" value="F:efflux transmembrane transporter activity"/>
    <property type="evidence" value="ECO:0007669"/>
    <property type="project" value="TreeGrafter"/>
</dbReference>
<dbReference type="OrthoDB" id="5730196at2"/>
<feature type="region of interest" description="Disordered" evidence="3">
    <location>
        <begin position="374"/>
        <end position="408"/>
    </location>
</feature>
<sequence>MKKTSMVKSALPFAIIIIAVIVAFVMINMRKPPEKEEVVEKAFLVEAQEVFREPVEFVVFSQGNVQPKNHTRISTQVSGKVVSVSSVFQAGGFFKQGDILVTLEQDDFLTDLKLAEAELAQARASLEEEKARGKVAEEDWKALNNSTPPALGLRKPQLAREQANVKAAEAKYERAMRNLARTEVRAPYNGIVVKRDVDVGQFLPVGSIVGEVYSTDVAEVRLPLANSDLAFLDLSAGVESNNPVQLKADVAGRERVWSGRLVRSEGVMDAGSRVMYAVVEVEDPYRINSGNDAAPLRFGQFVEAVISGTRSENVIVLPRNLLRLDNTVLTVSDEREIAIKPVQVARTDAERVYISEGLNSGEKVAVSAVPNPYNGMKVRLPGDEPEIEEPQKNDQAEEASAIDTAEAN</sequence>
<dbReference type="SUPFAM" id="SSF111369">
    <property type="entry name" value="HlyD-like secretion proteins"/>
    <property type="match status" value="1"/>
</dbReference>
<evidence type="ECO:0000313" key="7">
    <source>
        <dbReference type="Proteomes" id="UP000275281"/>
    </source>
</evidence>
<protein>
    <submittedName>
        <fullName evidence="6">Efflux RND transporter periplasmic adaptor subunit</fullName>
    </submittedName>
</protein>
<evidence type="ECO:0000256" key="1">
    <source>
        <dbReference type="ARBA" id="ARBA00009477"/>
    </source>
</evidence>
<proteinExistence type="inferred from homology"/>
<evidence type="ECO:0000259" key="5">
    <source>
        <dbReference type="Pfam" id="PF25967"/>
    </source>
</evidence>
<comment type="similarity">
    <text evidence="1">Belongs to the membrane fusion protein (MFP) (TC 8.A.1) family.</text>
</comment>
<dbReference type="Gene3D" id="2.40.420.20">
    <property type="match status" value="1"/>
</dbReference>
<feature type="domain" description="Multidrug resistance protein MdtA-like C-terminal permuted SH3" evidence="5">
    <location>
        <begin position="325"/>
        <end position="367"/>
    </location>
</feature>
<dbReference type="Gene3D" id="2.40.30.170">
    <property type="match status" value="1"/>
</dbReference>
<accession>A0A3N5ZCA9</accession>
<dbReference type="GO" id="GO:1990281">
    <property type="term" value="C:efflux pump complex"/>
    <property type="evidence" value="ECO:0007669"/>
    <property type="project" value="TreeGrafter"/>
</dbReference>
<dbReference type="Proteomes" id="UP000275281">
    <property type="component" value="Unassembled WGS sequence"/>
</dbReference>
<keyword evidence="2" id="KW-0175">Coiled coil</keyword>
<keyword evidence="4" id="KW-0472">Membrane</keyword>
<name>A0A3N5ZCA9_9ALTE</name>
<organism evidence="6 7">
    <name type="scientific">Alteromonas sediminis</name>
    <dbReference type="NCBI Taxonomy" id="2259342"/>
    <lineage>
        <taxon>Bacteria</taxon>
        <taxon>Pseudomonadati</taxon>
        <taxon>Pseudomonadota</taxon>
        <taxon>Gammaproteobacteria</taxon>
        <taxon>Alteromonadales</taxon>
        <taxon>Alteromonadaceae</taxon>
        <taxon>Alteromonas/Salinimonas group</taxon>
        <taxon>Alteromonas</taxon>
    </lineage>
</organism>
<dbReference type="NCBIfam" id="TIGR01730">
    <property type="entry name" value="RND_mfp"/>
    <property type="match status" value="1"/>
</dbReference>
<feature type="coiled-coil region" evidence="2">
    <location>
        <begin position="109"/>
        <end position="185"/>
    </location>
</feature>
<evidence type="ECO:0000313" key="6">
    <source>
        <dbReference type="EMBL" id="RPJ67498.1"/>
    </source>
</evidence>
<dbReference type="EMBL" id="RPOK01000002">
    <property type="protein sequence ID" value="RPJ67498.1"/>
    <property type="molecule type" value="Genomic_DNA"/>
</dbReference>
<feature type="transmembrane region" description="Helical" evidence="4">
    <location>
        <begin position="6"/>
        <end position="27"/>
    </location>
</feature>
<dbReference type="PANTHER" id="PTHR30469">
    <property type="entry name" value="MULTIDRUG RESISTANCE PROTEIN MDTA"/>
    <property type="match status" value="1"/>
</dbReference>
<dbReference type="RefSeq" id="WP_124027398.1">
    <property type="nucleotide sequence ID" value="NZ_JBHRSN010000015.1"/>
</dbReference>
<dbReference type="InterPro" id="IPR058627">
    <property type="entry name" value="MdtA-like_C"/>
</dbReference>